<gene>
    <name evidence="1" type="ORF">Patl1_31044</name>
</gene>
<name>A0ACC1AFG1_9ROSI</name>
<protein>
    <submittedName>
        <fullName evidence="1">Uncharacterized protein</fullName>
    </submittedName>
</protein>
<sequence>MDESNIKITVKFTTRSMPITVSHDSTVQSLKTLLLPLTSILPRGQTLIFKGRILENDKSLRESGIVNGARIMLVGSKGLHQGDGPKMGEAPSRIISRKTNVVNEKKEFKADKSRTERWKATNIVALAECNLKDIPDEVWPCAPFIRILDISHNFIQHVPDRIDCLTGLRKLSLDGNGLSDESINWQGLTSLKLLQVLSLSQNWLVFDIHLCMLVRCEMWDTFFIPKVLYAWNCSFSVYVCIMLFRINYHKLHLFCSLNTVPSTLGLLTSLQQLHVANNKLTALPIEIGNLTELEVLKVNNNRISFIPSNIGNCTSLIEVDLSSNHLSELPEGFCGLHNLKVPTFFLVVLVAFYSVSSDCHTKALHLSNNAMTSLPNSLFRMCAQLSTLDLHNTEITMDTLRQCEGWEDFDERRRAKHQKQIDFRVMNSAEFDEGADKN</sequence>
<dbReference type="EMBL" id="CM047907">
    <property type="protein sequence ID" value="KAJ0084975.1"/>
    <property type="molecule type" value="Genomic_DNA"/>
</dbReference>
<keyword evidence="2" id="KW-1185">Reference proteome</keyword>
<organism evidence="1 2">
    <name type="scientific">Pistacia atlantica</name>
    <dbReference type="NCBI Taxonomy" id="434234"/>
    <lineage>
        <taxon>Eukaryota</taxon>
        <taxon>Viridiplantae</taxon>
        <taxon>Streptophyta</taxon>
        <taxon>Embryophyta</taxon>
        <taxon>Tracheophyta</taxon>
        <taxon>Spermatophyta</taxon>
        <taxon>Magnoliopsida</taxon>
        <taxon>eudicotyledons</taxon>
        <taxon>Gunneridae</taxon>
        <taxon>Pentapetalae</taxon>
        <taxon>rosids</taxon>
        <taxon>malvids</taxon>
        <taxon>Sapindales</taxon>
        <taxon>Anacardiaceae</taxon>
        <taxon>Pistacia</taxon>
    </lineage>
</organism>
<evidence type="ECO:0000313" key="1">
    <source>
        <dbReference type="EMBL" id="KAJ0084975.1"/>
    </source>
</evidence>
<proteinExistence type="predicted"/>
<dbReference type="Proteomes" id="UP001164250">
    <property type="component" value="Chromosome 11"/>
</dbReference>
<accession>A0ACC1AFG1</accession>
<evidence type="ECO:0000313" key="2">
    <source>
        <dbReference type="Proteomes" id="UP001164250"/>
    </source>
</evidence>
<comment type="caution">
    <text evidence="1">The sequence shown here is derived from an EMBL/GenBank/DDBJ whole genome shotgun (WGS) entry which is preliminary data.</text>
</comment>
<reference evidence="2" key="1">
    <citation type="journal article" date="2023" name="G3 (Bethesda)">
        <title>Genome assembly and association tests identify interacting loci associated with vigor, precocity, and sex in interspecific pistachio rootstocks.</title>
        <authorList>
            <person name="Palmer W."/>
            <person name="Jacygrad E."/>
            <person name="Sagayaradj S."/>
            <person name="Cavanaugh K."/>
            <person name="Han R."/>
            <person name="Bertier L."/>
            <person name="Beede B."/>
            <person name="Kafkas S."/>
            <person name="Golino D."/>
            <person name="Preece J."/>
            <person name="Michelmore R."/>
        </authorList>
    </citation>
    <scope>NUCLEOTIDE SEQUENCE [LARGE SCALE GENOMIC DNA]</scope>
</reference>